<evidence type="ECO:0000256" key="3">
    <source>
        <dbReference type="ARBA" id="ARBA00022692"/>
    </source>
</evidence>
<name>A0AAD9Q039_ACRCE</name>
<sequence length="370" mass="42150">MNRREFGLEKFSEEQFLIGGVTLLLTGVIGVTGNLLVLTTIYRILRHKRNIPNVLILFLAWIDLLVFPLVYPQPLVKYFYGIYIGDYMGCDFQATCIVCLFTLSILVVVLMSFDRVLALFKPFYYDKQIIYDKEKIRVASICFGCSVLTISLLPAFGVGRNVLHFPGTFCLFEWRSDSFEGQAVAHLFVASLGLAMFIVVVCNLATVFLSLRLNERQQNNSKRRHLDVESANTKQIASETTFSEVKVELQFAKLSGSVAVAFVSCWGLFLVRMTLIQYGWPSDDFLDFTAVRLASLHTVINPWLYPLTRRKYRDAFCYLLTLSAYYMTCSLVAKPSTSLDEIVGAQSEASQVRELCREERRRSSAQRLVR</sequence>
<keyword evidence="8" id="KW-0325">Glycoprotein</keyword>
<evidence type="ECO:0000259" key="11">
    <source>
        <dbReference type="PROSITE" id="PS50262"/>
    </source>
</evidence>
<evidence type="ECO:0000256" key="1">
    <source>
        <dbReference type="ARBA" id="ARBA00004651"/>
    </source>
</evidence>
<keyword evidence="3 10" id="KW-0812">Transmembrane</keyword>
<feature type="transmembrane region" description="Helical" evidence="10">
    <location>
        <begin position="183"/>
        <end position="213"/>
    </location>
</feature>
<organism evidence="12 13">
    <name type="scientific">Acropora cervicornis</name>
    <name type="common">Staghorn coral</name>
    <dbReference type="NCBI Taxonomy" id="6130"/>
    <lineage>
        <taxon>Eukaryota</taxon>
        <taxon>Metazoa</taxon>
        <taxon>Cnidaria</taxon>
        <taxon>Anthozoa</taxon>
        <taxon>Hexacorallia</taxon>
        <taxon>Scleractinia</taxon>
        <taxon>Astrocoeniina</taxon>
        <taxon>Acroporidae</taxon>
        <taxon>Acropora</taxon>
    </lineage>
</organism>
<dbReference type="SUPFAM" id="SSF81321">
    <property type="entry name" value="Family A G protein-coupled receptor-like"/>
    <property type="match status" value="1"/>
</dbReference>
<dbReference type="PANTHER" id="PTHR11866">
    <property type="entry name" value="G-PROTEIN COUPLED RECEPTOR FAMILY 1 MEMBER"/>
    <property type="match status" value="1"/>
</dbReference>
<protein>
    <submittedName>
        <fullName evidence="12">Prostaglandin E2 receptor EP3 subtype</fullName>
    </submittedName>
</protein>
<evidence type="ECO:0000313" key="12">
    <source>
        <dbReference type="EMBL" id="KAK2552322.1"/>
    </source>
</evidence>
<keyword evidence="2" id="KW-1003">Cell membrane</keyword>
<keyword evidence="9" id="KW-0807">Transducer</keyword>
<dbReference type="InterPro" id="IPR017452">
    <property type="entry name" value="GPCR_Rhodpsn_7TM"/>
</dbReference>
<dbReference type="Proteomes" id="UP001249851">
    <property type="component" value="Unassembled WGS sequence"/>
</dbReference>
<dbReference type="PROSITE" id="PS50262">
    <property type="entry name" value="G_PROTEIN_RECEP_F1_2"/>
    <property type="match status" value="1"/>
</dbReference>
<dbReference type="Gene3D" id="1.20.1070.10">
    <property type="entry name" value="Rhodopsin 7-helix transmembrane proteins"/>
    <property type="match status" value="1"/>
</dbReference>
<evidence type="ECO:0000256" key="6">
    <source>
        <dbReference type="ARBA" id="ARBA00023136"/>
    </source>
</evidence>
<dbReference type="AlphaFoldDB" id="A0AAD9Q039"/>
<dbReference type="PANTHER" id="PTHR11866:SF16">
    <property type="entry name" value="PROSTAGLANDIN E2 RECEPTOR EP4 SUBTYPE-LIKE PROTEIN"/>
    <property type="match status" value="1"/>
</dbReference>
<feature type="transmembrane region" description="Helical" evidence="10">
    <location>
        <begin position="138"/>
        <end position="163"/>
    </location>
</feature>
<accession>A0AAD9Q039</accession>
<evidence type="ECO:0000313" key="13">
    <source>
        <dbReference type="Proteomes" id="UP001249851"/>
    </source>
</evidence>
<gene>
    <name evidence="12" type="ORF">P5673_026640</name>
</gene>
<dbReference type="GO" id="GO:0007189">
    <property type="term" value="P:adenylate cyclase-activating G protein-coupled receptor signaling pathway"/>
    <property type="evidence" value="ECO:0007669"/>
    <property type="project" value="TreeGrafter"/>
</dbReference>
<evidence type="ECO:0000256" key="7">
    <source>
        <dbReference type="ARBA" id="ARBA00023170"/>
    </source>
</evidence>
<evidence type="ECO:0000256" key="2">
    <source>
        <dbReference type="ARBA" id="ARBA00022475"/>
    </source>
</evidence>
<evidence type="ECO:0000256" key="4">
    <source>
        <dbReference type="ARBA" id="ARBA00022989"/>
    </source>
</evidence>
<keyword evidence="4 10" id="KW-1133">Transmembrane helix</keyword>
<comment type="caution">
    <text evidence="12">The sequence shown here is derived from an EMBL/GenBank/DDBJ whole genome shotgun (WGS) entry which is preliminary data.</text>
</comment>
<proteinExistence type="predicted"/>
<keyword evidence="13" id="KW-1185">Reference proteome</keyword>
<dbReference type="InterPro" id="IPR008365">
    <property type="entry name" value="Prostanoid_rcpt"/>
</dbReference>
<feature type="transmembrane region" description="Helical" evidence="10">
    <location>
        <begin position="285"/>
        <end position="304"/>
    </location>
</feature>
<feature type="transmembrane region" description="Helical" evidence="10">
    <location>
        <begin position="16"/>
        <end position="42"/>
    </location>
</feature>
<reference evidence="12" key="2">
    <citation type="journal article" date="2023" name="Science">
        <title>Genomic signatures of disease resistance in endangered staghorn corals.</title>
        <authorList>
            <person name="Vollmer S.V."/>
            <person name="Selwyn J.D."/>
            <person name="Despard B.A."/>
            <person name="Roesel C.L."/>
        </authorList>
    </citation>
    <scope>NUCLEOTIDE SEQUENCE</scope>
    <source>
        <strain evidence="12">K2</strain>
    </source>
</reference>
<reference evidence="12" key="1">
    <citation type="journal article" date="2023" name="G3 (Bethesda)">
        <title>Whole genome assembly and annotation of the endangered Caribbean coral Acropora cervicornis.</title>
        <authorList>
            <person name="Selwyn J.D."/>
            <person name="Vollmer S.V."/>
        </authorList>
    </citation>
    <scope>NUCLEOTIDE SEQUENCE</scope>
    <source>
        <strain evidence="12">K2</strain>
    </source>
</reference>
<evidence type="ECO:0000256" key="8">
    <source>
        <dbReference type="ARBA" id="ARBA00023180"/>
    </source>
</evidence>
<keyword evidence="5" id="KW-0297">G-protein coupled receptor</keyword>
<dbReference type="GO" id="GO:0007204">
    <property type="term" value="P:positive regulation of cytosolic calcium ion concentration"/>
    <property type="evidence" value="ECO:0007669"/>
    <property type="project" value="TreeGrafter"/>
</dbReference>
<dbReference type="GO" id="GO:0004930">
    <property type="term" value="F:G protein-coupled receptor activity"/>
    <property type="evidence" value="ECO:0007669"/>
    <property type="project" value="UniProtKB-KW"/>
</dbReference>
<feature type="transmembrane region" description="Helical" evidence="10">
    <location>
        <begin position="54"/>
        <end position="72"/>
    </location>
</feature>
<evidence type="ECO:0000256" key="10">
    <source>
        <dbReference type="SAM" id="Phobius"/>
    </source>
</evidence>
<dbReference type="GO" id="GO:0005886">
    <property type="term" value="C:plasma membrane"/>
    <property type="evidence" value="ECO:0007669"/>
    <property type="project" value="UniProtKB-SubCell"/>
</dbReference>
<feature type="transmembrane region" description="Helical" evidence="10">
    <location>
        <begin position="92"/>
        <end position="117"/>
    </location>
</feature>
<dbReference type="Pfam" id="PF00001">
    <property type="entry name" value="7tm_1"/>
    <property type="match status" value="1"/>
</dbReference>
<feature type="transmembrane region" description="Helical" evidence="10">
    <location>
        <begin position="258"/>
        <end position="279"/>
    </location>
</feature>
<dbReference type="EMBL" id="JARQWQ010000088">
    <property type="protein sequence ID" value="KAK2552322.1"/>
    <property type="molecule type" value="Genomic_DNA"/>
</dbReference>
<dbReference type="PRINTS" id="PR00237">
    <property type="entry name" value="GPCRRHODOPSN"/>
</dbReference>
<comment type="subcellular location">
    <subcellularLocation>
        <location evidence="1">Cell membrane</location>
        <topology evidence="1">Multi-pass membrane protein</topology>
    </subcellularLocation>
</comment>
<dbReference type="InterPro" id="IPR000276">
    <property type="entry name" value="GPCR_Rhodpsn"/>
</dbReference>
<evidence type="ECO:0000256" key="9">
    <source>
        <dbReference type="ARBA" id="ARBA00023224"/>
    </source>
</evidence>
<keyword evidence="7 12" id="KW-0675">Receptor</keyword>
<evidence type="ECO:0000256" key="5">
    <source>
        <dbReference type="ARBA" id="ARBA00023040"/>
    </source>
</evidence>
<feature type="domain" description="G-protein coupled receptors family 1 profile" evidence="11">
    <location>
        <begin position="33"/>
        <end position="305"/>
    </location>
</feature>
<keyword evidence="6 10" id="KW-0472">Membrane</keyword>